<evidence type="ECO:0000256" key="2">
    <source>
        <dbReference type="SAM" id="Phobius"/>
    </source>
</evidence>
<feature type="compositionally biased region" description="Acidic residues" evidence="1">
    <location>
        <begin position="171"/>
        <end position="189"/>
    </location>
</feature>
<protein>
    <submittedName>
        <fullName evidence="3">Uncharacterized protein</fullName>
    </submittedName>
</protein>
<sequence length="271" mass="29249">MTSFWKAMHPSKNGKYSSHGYAGMAVVPDLFTKADLGVIVGLGGNVAGHLDSMPTAMALLSGNTEDDGVVGQVKISGHVSNTLVKGISSSHDFGRHLSSSTTANEAGSLEAVSLQVMDDGDAKEADDQLRQLIQRLKDEADASGKTIVVHLVVETNVPESVVSASRRRLNEDEEDGGSQDQDQEGEENNNENNNNDQDGNNQNQQQDGENGYTTQYAYNYKTMYEIQTFNIITWTAVGLVVIVFMVMGAFIGMPLYPDTLLFGFSTKIGSD</sequence>
<keyword evidence="2" id="KW-0812">Transmembrane</keyword>
<evidence type="ECO:0000256" key="1">
    <source>
        <dbReference type="SAM" id="MobiDB-lite"/>
    </source>
</evidence>
<name>A0A7S0XNK9_9STRA</name>
<gene>
    <name evidence="3" type="ORF">SMAR0319_LOCUS426</name>
</gene>
<dbReference type="AlphaFoldDB" id="A0A7S0XNK9"/>
<feature type="compositionally biased region" description="Low complexity" evidence="1">
    <location>
        <begin position="190"/>
        <end position="210"/>
    </location>
</feature>
<organism evidence="3">
    <name type="scientific">Skeletonema marinoi</name>
    <dbReference type="NCBI Taxonomy" id="267567"/>
    <lineage>
        <taxon>Eukaryota</taxon>
        <taxon>Sar</taxon>
        <taxon>Stramenopiles</taxon>
        <taxon>Ochrophyta</taxon>
        <taxon>Bacillariophyta</taxon>
        <taxon>Coscinodiscophyceae</taxon>
        <taxon>Thalassiosirophycidae</taxon>
        <taxon>Thalassiosirales</taxon>
        <taxon>Skeletonemataceae</taxon>
        <taxon>Skeletonema</taxon>
        <taxon>Skeletonema marinoi-dohrnii complex</taxon>
    </lineage>
</organism>
<proteinExistence type="predicted"/>
<evidence type="ECO:0000313" key="3">
    <source>
        <dbReference type="EMBL" id="CAD8733277.1"/>
    </source>
</evidence>
<dbReference type="EMBL" id="HBFJ01000576">
    <property type="protein sequence ID" value="CAD8733277.1"/>
    <property type="molecule type" value="Transcribed_RNA"/>
</dbReference>
<reference evidence="3" key="1">
    <citation type="submission" date="2021-01" db="EMBL/GenBank/DDBJ databases">
        <authorList>
            <person name="Corre E."/>
            <person name="Pelletier E."/>
            <person name="Niang G."/>
            <person name="Scheremetjew M."/>
            <person name="Finn R."/>
            <person name="Kale V."/>
            <person name="Holt S."/>
            <person name="Cochrane G."/>
            <person name="Meng A."/>
            <person name="Brown T."/>
            <person name="Cohen L."/>
        </authorList>
    </citation>
    <scope>NUCLEOTIDE SEQUENCE</scope>
    <source>
        <strain evidence="3">SM1012Hels-07</strain>
    </source>
</reference>
<feature type="region of interest" description="Disordered" evidence="1">
    <location>
        <begin position="160"/>
        <end position="210"/>
    </location>
</feature>
<feature type="transmembrane region" description="Helical" evidence="2">
    <location>
        <begin position="231"/>
        <end position="256"/>
    </location>
</feature>
<keyword evidence="2" id="KW-0472">Membrane</keyword>
<keyword evidence="2" id="KW-1133">Transmembrane helix</keyword>
<accession>A0A7S0XNK9</accession>